<dbReference type="InterPro" id="IPR025997">
    <property type="entry name" value="SBP_2_dom"/>
</dbReference>
<feature type="transmembrane region" description="Helical" evidence="4">
    <location>
        <begin position="20"/>
        <end position="45"/>
    </location>
</feature>
<evidence type="ECO:0000259" key="5">
    <source>
        <dbReference type="PROSITE" id="PS50932"/>
    </source>
</evidence>
<dbReference type="Pfam" id="PF13407">
    <property type="entry name" value="Peripla_BP_4"/>
    <property type="match status" value="1"/>
</dbReference>
<dbReference type="PROSITE" id="PS00356">
    <property type="entry name" value="HTH_LACI_1"/>
    <property type="match status" value="1"/>
</dbReference>
<evidence type="ECO:0000256" key="2">
    <source>
        <dbReference type="ARBA" id="ARBA00023125"/>
    </source>
</evidence>
<evidence type="ECO:0000256" key="1">
    <source>
        <dbReference type="ARBA" id="ARBA00023015"/>
    </source>
</evidence>
<comment type="caution">
    <text evidence="6">The sequence shown here is derived from an EMBL/GenBank/DDBJ whole genome shotgun (WGS) entry which is preliminary data.</text>
</comment>
<dbReference type="InterPro" id="IPR000843">
    <property type="entry name" value="HTH_LacI"/>
</dbReference>
<dbReference type="Gene3D" id="3.40.50.2300">
    <property type="match status" value="2"/>
</dbReference>
<dbReference type="AlphaFoldDB" id="A0AA41K414"/>
<keyword evidence="4" id="KW-1133">Transmembrane helix</keyword>
<keyword evidence="1" id="KW-0805">Transcription regulation</keyword>
<keyword evidence="4" id="KW-0472">Membrane</keyword>
<proteinExistence type="predicted"/>
<evidence type="ECO:0000313" key="6">
    <source>
        <dbReference type="EMBL" id="MBT9808781.1"/>
    </source>
</evidence>
<evidence type="ECO:0000256" key="4">
    <source>
        <dbReference type="SAM" id="Phobius"/>
    </source>
</evidence>
<dbReference type="EMBL" id="WQPS01000004">
    <property type="protein sequence ID" value="MBT9808781.1"/>
    <property type="molecule type" value="Genomic_DNA"/>
</dbReference>
<dbReference type="GO" id="GO:0003700">
    <property type="term" value="F:DNA-binding transcription factor activity"/>
    <property type="evidence" value="ECO:0007669"/>
    <property type="project" value="TreeGrafter"/>
</dbReference>
<organism evidence="6 7">
    <name type="scientific">Enterocloster citroniae</name>
    <dbReference type="NCBI Taxonomy" id="358743"/>
    <lineage>
        <taxon>Bacteria</taxon>
        <taxon>Bacillati</taxon>
        <taxon>Bacillota</taxon>
        <taxon>Clostridia</taxon>
        <taxon>Lachnospirales</taxon>
        <taxon>Lachnospiraceae</taxon>
        <taxon>Enterocloster</taxon>
    </lineage>
</organism>
<accession>A0AA41K414</accession>
<dbReference type="Gene3D" id="1.10.260.40">
    <property type="entry name" value="lambda repressor-like DNA-binding domains"/>
    <property type="match status" value="1"/>
</dbReference>
<keyword evidence="4" id="KW-0812">Transmembrane</keyword>
<evidence type="ECO:0000313" key="7">
    <source>
        <dbReference type="Proteomes" id="UP000708338"/>
    </source>
</evidence>
<name>A0AA41K414_9FIRM</name>
<dbReference type="SUPFAM" id="SSF53822">
    <property type="entry name" value="Periplasmic binding protein-like I"/>
    <property type="match status" value="1"/>
</dbReference>
<dbReference type="InterPro" id="IPR028082">
    <property type="entry name" value="Peripla_BP_I"/>
</dbReference>
<dbReference type="GO" id="GO:0000976">
    <property type="term" value="F:transcription cis-regulatory region binding"/>
    <property type="evidence" value="ECO:0007669"/>
    <property type="project" value="TreeGrafter"/>
</dbReference>
<dbReference type="PANTHER" id="PTHR30146:SF144">
    <property type="entry name" value="LACI-FAMILY TRANSCRIPTION REGULATOR"/>
    <property type="match status" value="1"/>
</dbReference>
<dbReference type="InterPro" id="IPR010982">
    <property type="entry name" value="Lambda_DNA-bd_dom_sf"/>
</dbReference>
<protein>
    <submittedName>
        <fullName evidence="6">Substrate-binding domain-containing protein</fullName>
    </submittedName>
</protein>
<dbReference type="SMART" id="SM00354">
    <property type="entry name" value="HTH_LACI"/>
    <property type="match status" value="1"/>
</dbReference>
<reference evidence="6" key="1">
    <citation type="journal article" date="2021" name="Gut Microbes">
        <title>A synthetic consortium of 100 gut commensals modulates the composition and function in a colon model of the microbiome of elderly subjects.</title>
        <authorList>
            <person name="Perez M."/>
            <person name="Ntemiri A."/>
            <person name="Tan H."/>
            <person name="Harris H.M.B."/>
            <person name="Roager H.M."/>
            <person name="Ribiere C."/>
            <person name="O'Toole P.W."/>
        </authorList>
    </citation>
    <scope>NUCLEOTIDE SEQUENCE</scope>
    <source>
        <strain evidence="6">MCC335</strain>
    </source>
</reference>
<dbReference type="Pfam" id="PF00356">
    <property type="entry name" value="LacI"/>
    <property type="match status" value="1"/>
</dbReference>
<keyword evidence="3" id="KW-0804">Transcription</keyword>
<evidence type="ECO:0000256" key="3">
    <source>
        <dbReference type="ARBA" id="ARBA00023163"/>
    </source>
</evidence>
<dbReference type="SUPFAM" id="SSF47413">
    <property type="entry name" value="lambda repressor-like DNA-binding domains"/>
    <property type="match status" value="1"/>
</dbReference>
<dbReference type="PANTHER" id="PTHR30146">
    <property type="entry name" value="LACI-RELATED TRANSCRIPTIONAL REPRESSOR"/>
    <property type="match status" value="1"/>
</dbReference>
<dbReference type="CDD" id="cd01392">
    <property type="entry name" value="HTH_LacI"/>
    <property type="match status" value="1"/>
</dbReference>
<gene>
    <name evidence="6" type="ORF">GPL26_03885</name>
</gene>
<dbReference type="Proteomes" id="UP000708338">
    <property type="component" value="Unassembled WGS sequence"/>
</dbReference>
<sequence>MFDIVIIAHSFLKIKKFFLFYYNFFHIIKKIFLLFFSFFLFLLVFPVKKWYNTGKSMGETVMEKKITLQDIAKTANVTVATVHKALHNKKGVSPEKREEILALARSMNYYSEPSVHKTYKIAAVFPGPTNDNRYFYQYIWKGIHDRAKELSPCHVEILDITFDGGQEQQLQVLNHIWETRHQELSGLLTVVWNETDSLEVLNRFTDEGIQVFTISADAPFSQRTACIMANPYRSGRLAAEYLGSVLRQPCRVVIIGTKRDTNNHAQVVRGFFDQMTESNPLIEIIELYENVYYPEKLFETLSEFLHTIDNIMGIYANNARTTARVCTMVNEIGYQNKVTIIGSELFEESKDALKHGILNAIIDQNGYEQGYKGVSIAFDSIVLGNEVPSKHEINTSLILKNNLPL</sequence>
<keyword evidence="2" id="KW-0238">DNA-binding</keyword>
<feature type="domain" description="HTH lacI-type" evidence="5">
    <location>
        <begin position="66"/>
        <end position="109"/>
    </location>
</feature>
<dbReference type="PROSITE" id="PS50932">
    <property type="entry name" value="HTH_LACI_2"/>
    <property type="match status" value="1"/>
</dbReference>